<feature type="compositionally biased region" description="Gly residues" evidence="1">
    <location>
        <begin position="322"/>
        <end position="348"/>
    </location>
</feature>
<dbReference type="PANTHER" id="PTHR39614:SF2">
    <property type="entry name" value="INTEGRAL MEMBRANE PROTEIN"/>
    <property type="match status" value="1"/>
</dbReference>
<dbReference type="Proteomes" id="UP000829364">
    <property type="component" value="Chromosome 1"/>
</dbReference>
<organism evidence="4 5">
    <name type="scientific">Purpureocillium takamizusanense</name>
    <dbReference type="NCBI Taxonomy" id="2060973"/>
    <lineage>
        <taxon>Eukaryota</taxon>
        <taxon>Fungi</taxon>
        <taxon>Dikarya</taxon>
        <taxon>Ascomycota</taxon>
        <taxon>Pezizomycotina</taxon>
        <taxon>Sordariomycetes</taxon>
        <taxon>Hypocreomycetidae</taxon>
        <taxon>Hypocreales</taxon>
        <taxon>Ophiocordycipitaceae</taxon>
        <taxon>Purpureocillium</taxon>
    </lineage>
</organism>
<dbReference type="Pfam" id="PF20684">
    <property type="entry name" value="Fung_rhodopsin"/>
    <property type="match status" value="1"/>
</dbReference>
<feature type="transmembrane region" description="Helical" evidence="2">
    <location>
        <begin position="55"/>
        <end position="78"/>
    </location>
</feature>
<feature type="transmembrane region" description="Helical" evidence="2">
    <location>
        <begin position="20"/>
        <end position="43"/>
    </location>
</feature>
<dbReference type="RefSeq" id="XP_047837253.1">
    <property type="nucleotide sequence ID" value="XM_047981295.1"/>
</dbReference>
<keyword evidence="2" id="KW-0472">Membrane</keyword>
<feature type="transmembrane region" description="Helical" evidence="2">
    <location>
        <begin position="98"/>
        <end position="122"/>
    </location>
</feature>
<dbReference type="PANTHER" id="PTHR39614">
    <property type="entry name" value="INTEGRAL MEMBRANE PROTEIN"/>
    <property type="match status" value="1"/>
</dbReference>
<proteinExistence type="predicted"/>
<dbReference type="AlphaFoldDB" id="A0A9Q8V6G5"/>
<evidence type="ECO:0000256" key="1">
    <source>
        <dbReference type="SAM" id="MobiDB-lite"/>
    </source>
</evidence>
<feature type="region of interest" description="Disordered" evidence="1">
    <location>
        <begin position="289"/>
        <end position="394"/>
    </location>
</feature>
<feature type="compositionally biased region" description="Polar residues" evidence="1">
    <location>
        <begin position="289"/>
        <end position="309"/>
    </location>
</feature>
<dbReference type="InterPro" id="IPR049326">
    <property type="entry name" value="Rhodopsin_dom_fungi"/>
</dbReference>
<dbReference type="GeneID" id="72062448"/>
<dbReference type="KEGG" id="ptkz:JDV02_000483"/>
<accession>A0A9Q8V6G5</accession>
<feature type="domain" description="Rhodopsin" evidence="3">
    <location>
        <begin position="39"/>
        <end position="276"/>
    </location>
</feature>
<dbReference type="EMBL" id="CP086354">
    <property type="protein sequence ID" value="UNI13772.1"/>
    <property type="molecule type" value="Genomic_DNA"/>
</dbReference>
<sequence length="420" mass="44757">MSSSSSTFQYLAVTPHDHGAFIVIAAIVGVIWTVLVYCIRLYIRLNINGPFGLDDASASIATVIGIIQSAVTLVAVRNGLGKAKDLLSAVELEAAMKLYYAAGLLYIVAICGSKSAMFLLMARLTRQSQHISLVVSYGATCFTVVWMVVSLFVVGFQCGLPNPWDMVSHEGCRSTFTRWAVVEIFSILIEVMISAMAVALVWDLKMAVKVKVAVVGAFSAQLLVIVPIIFRLMSVRRSLDSSDITFDWTETTLTTQVVMHFSLMAATFPCFRQFLQAFDSGFGATTKMETQTGGSGSRTNNSYALQSLGSKKGGGEETATGANGGRGGGGGGVGSGSGRPMGGQGGAALGCNTSASSSNSRAMARLRPDRTAEIVTQATADGPDRAGDEDRSIESVGSDKAIIWRTREFEVHYDEREREG</sequence>
<feature type="compositionally biased region" description="Basic and acidic residues" evidence="1">
    <location>
        <begin position="382"/>
        <end position="393"/>
    </location>
</feature>
<evidence type="ECO:0000313" key="4">
    <source>
        <dbReference type="EMBL" id="UNI13772.1"/>
    </source>
</evidence>
<evidence type="ECO:0000256" key="2">
    <source>
        <dbReference type="SAM" id="Phobius"/>
    </source>
</evidence>
<protein>
    <recommendedName>
        <fullName evidence="3">Rhodopsin domain-containing protein</fullName>
    </recommendedName>
</protein>
<dbReference type="OrthoDB" id="3918601at2759"/>
<feature type="transmembrane region" description="Helical" evidence="2">
    <location>
        <begin position="176"/>
        <end position="200"/>
    </location>
</feature>
<evidence type="ECO:0000259" key="3">
    <source>
        <dbReference type="Pfam" id="PF20684"/>
    </source>
</evidence>
<feature type="transmembrane region" description="Helical" evidence="2">
    <location>
        <begin position="134"/>
        <end position="156"/>
    </location>
</feature>
<keyword evidence="2" id="KW-0812">Transmembrane</keyword>
<gene>
    <name evidence="4" type="ORF">JDV02_000483</name>
</gene>
<feature type="transmembrane region" description="Helical" evidence="2">
    <location>
        <begin position="212"/>
        <end position="233"/>
    </location>
</feature>
<reference evidence="4" key="1">
    <citation type="submission" date="2021-11" db="EMBL/GenBank/DDBJ databases">
        <title>Purpureocillium_takamizusanense_genome.</title>
        <authorList>
            <person name="Nguyen N.-H."/>
        </authorList>
    </citation>
    <scope>NUCLEOTIDE SEQUENCE</scope>
    <source>
        <strain evidence="4">PT3</strain>
    </source>
</reference>
<keyword evidence="5" id="KW-1185">Reference proteome</keyword>
<keyword evidence="2" id="KW-1133">Transmembrane helix</keyword>
<evidence type="ECO:0000313" key="5">
    <source>
        <dbReference type="Proteomes" id="UP000829364"/>
    </source>
</evidence>
<feature type="compositionally biased region" description="Low complexity" evidence="1">
    <location>
        <begin position="354"/>
        <end position="365"/>
    </location>
</feature>
<name>A0A9Q8V6G5_9HYPO</name>